<reference evidence="2 3" key="1">
    <citation type="submission" date="2018-06" db="EMBL/GenBank/DDBJ databases">
        <title>Complete Genomes of Monosporascus.</title>
        <authorList>
            <person name="Robinson A.J."/>
            <person name="Natvig D.O."/>
        </authorList>
    </citation>
    <scope>NUCLEOTIDE SEQUENCE [LARGE SCALE GENOMIC DNA]</scope>
    <source>
        <strain evidence="2 3">CBS 609.92</strain>
    </source>
</reference>
<protein>
    <recommendedName>
        <fullName evidence="4">SMP domain-containing protein</fullName>
    </recommendedName>
</protein>
<dbReference type="Proteomes" id="UP000294003">
    <property type="component" value="Unassembled WGS sequence"/>
</dbReference>
<evidence type="ECO:0000313" key="3">
    <source>
        <dbReference type="Proteomes" id="UP000294003"/>
    </source>
</evidence>
<organism evidence="2 3">
    <name type="scientific">Monosporascus cannonballus</name>
    <dbReference type="NCBI Taxonomy" id="155416"/>
    <lineage>
        <taxon>Eukaryota</taxon>
        <taxon>Fungi</taxon>
        <taxon>Dikarya</taxon>
        <taxon>Ascomycota</taxon>
        <taxon>Pezizomycotina</taxon>
        <taxon>Sordariomycetes</taxon>
        <taxon>Xylariomycetidae</taxon>
        <taxon>Xylariales</taxon>
        <taxon>Xylariales incertae sedis</taxon>
        <taxon>Monosporascus</taxon>
    </lineage>
</organism>
<keyword evidence="3" id="KW-1185">Reference proteome</keyword>
<evidence type="ECO:0008006" key="4">
    <source>
        <dbReference type="Google" id="ProtNLM"/>
    </source>
</evidence>
<feature type="compositionally biased region" description="Polar residues" evidence="1">
    <location>
        <begin position="33"/>
        <end position="47"/>
    </location>
</feature>
<dbReference type="EMBL" id="QJNS01000324">
    <property type="protein sequence ID" value="RYO79554.1"/>
    <property type="molecule type" value="Genomic_DNA"/>
</dbReference>
<name>A0ABY0GXP8_9PEZI</name>
<sequence length="81" mass="8497">MQPSGTEQAKEKFMAGVEKTRQAAAPKDALGSTAGTTDASNLRNQNKVAGDNPKAGGHHTSTLAKGDTNASTRNPQPYYDH</sequence>
<feature type="compositionally biased region" description="Polar residues" evidence="1">
    <location>
        <begin position="59"/>
        <end position="75"/>
    </location>
</feature>
<gene>
    <name evidence="2" type="ORF">DL762_008103</name>
</gene>
<comment type="caution">
    <text evidence="2">The sequence shown here is derived from an EMBL/GenBank/DDBJ whole genome shotgun (WGS) entry which is preliminary data.</text>
</comment>
<evidence type="ECO:0000313" key="2">
    <source>
        <dbReference type="EMBL" id="RYO79554.1"/>
    </source>
</evidence>
<feature type="compositionally biased region" description="Basic and acidic residues" evidence="1">
    <location>
        <begin position="8"/>
        <end position="21"/>
    </location>
</feature>
<feature type="region of interest" description="Disordered" evidence="1">
    <location>
        <begin position="1"/>
        <end position="81"/>
    </location>
</feature>
<proteinExistence type="predicted"/>
<evidence type="ECO:0000256" key="1">
    <source>
        <dbReference type="SAM" id="MobiDB-lite"/>
    </source>
</evidence>
<accession>A0ABY0GXP8</accession>